<evidence type="ECO:0000313" key="1">
    <source>
        <dbReference type="EMBL" id="SVC12357.1"/>
    </source>
</evidence>
<dbReference type="EMBL" id="UINC01074802">
    <property type="protein sequence ID" value="SVC12357.1"/>
    <property type="molecule type" value="Genomic_DNA"/>
</dbReference>
<reference evidence="1" key="1">
    <citation type="submission" date="2018-05" db="EMBL/GenBank/DDBJ databases">
        <authorList>
            <person name="Lanie J.A."/>
            <person name="Ng W.-L."/>
            <person name="Kazmierczak K.M."/>
            <person name="Andrzejewski T.M."/>
            <person name="Davidsen T.M."/>
            <person name="Wayne K.J."/>
            <person name="Tettelin H."/>
            <person name="Glass J.I."/>
            <person name="Rusch D."/>
            <person name="Podicherti R."/>
            <person name="Tsui H.-C.T."/>
            <person name="Winkler M.E."/>
        </authorList>
    </citation>
    <scope>NUCLEOTIDE SEQUENCE</scope>
</reference>
<name>A0A382JMQ1_9ZZZZ</name>
<feature type="non-terminal residue" evidence="1">
    <location>
        <position position="1"/>
    </location>
</feature>
<gene>
    <name evidence="1" type="ORF">METZ01_LOCUS265211</name>
</gene>
<protein>
    <submittedName>
        <fullName evidence="1">Uncharacterized protein</fullName>
    </submittedName>
</protein>
<organism evidence="1">
    <name type="scientific">marine metagenome</name>
    <dbReference type="NCBI Taxonomy" id="408172"/>
    <lineage>
        <taxon>unclassified sequences</taxon>
        <taxon>metagenomes</taxon>
        <taxon>ecological metagenomes</taxon>
    </lineage>
</organism>
<feature type="non-terminal residue" evidence="1">
    <location>
        <position position="438"/>
    </location>
</feature>
<sequence length="438" mass="48076">GFEAATSAHERITNKKKGGKIHGAIVTLLLGHTIFAHAEPNAFMSDRTADTVLTRLKDGVLSVSKTRMALDEYEIGNSIQDSLHSDLLWSRGAEVGITDPTPQPFKAMESMRRAIVSFPGLRHYVHGHSVVPSSRLQPKRTSNPVSYLARRLEAPNPEVGSVRIHMIDSGICPVYHQGDQDLFDPSRVPVGLGLTAALMAFQDPEDEKVESAESDSKLWLVNHTADDSTEVFTIPPSLKALNSTKIGSLDKGGVRVSMSDAWNEEGDRFEMEGGGSILIPSVKGLGKDNQVEFVICNGEVNYARALRSTKGDRIEMDRAVLDPVPIDENMKGGIDAIDPRLSHADPNQWFKVLPMLRVRLGFHRGALLLDASSSMDNAMHLHIASLSQGGLRKIVEIPPRTRLKRKLDYDRRTLDSKAAWFVGLGKLPNETLGVLSEN</sequence>
<dbReference type="AlphaFoldDB" id="A0A382JMQ1"/>
<proteinExistence type="predicted"/>
<accession>A0A382JMQ1</accession>